<evidence type="ECO:0000313" key="4">
    <source>
        <dbReference type="EMBL" id="MFC4351816.1"/>
    </source>
</evidence>
<dbReference type="PANTHER" id="PTHR12526:SF510">
    <property type="entry name" value="D-INOSITOL 3-PHOSPHATE GLYCOSYLTRANSFERASE"/>
    <property type="match status" value="1"/>
</dbReference>
<gene>
    <name evidence="4" type="ORF">ACFOW6_09705</name>
</gene>
<proteinExistence type="predicted"/>
<dbReference type="InterPro" id="IPR028098">
    <property type="entry name" value="Glyco_trans_4-like_N"/>
</dbReference>
<dbReference type="Pfam" id="PF13692">
    <property type="entry name" value="Glyco_trans_1_4"/>
    <property type="match status" value="1"/>
</dbReference>
<feature type="domain" description="Glycosyltransferase subfamily 4-like N-terminal" evidence="3">
    <location>
        <begin position="28"/>
        <end position="215"/>
    </location>
</feature>
<dbReference type="Gene3D" id="3.40.50.2000">
    <property type="entry name" value="Glycogen Phosphorylase B"/>
    <property type="match status" value="2"/>
</dbReference>
<name>A0ABV8UKL1_9PROT</name>
<keyword evidence="1 4" id="KW-0328">Glycosyltransferase</keyword>
<dbReference type="SUPFAM" id="SSF53756">
    <property type="entry name" value="UDP-Glycosyltransferase/glycogen phosphorylase"/>
    <property type="match status" value="1"/>
</dbReference>
<sequence>MGTSRKTDAPPGSASRSAIALCCANLRPGGVQRMTLLIAECLLRRGWPVDLLLAENEGQLSPPQHDGLRIVPLEQSATPIGRAAVAAADPAGLAVNLRPLVLPVNGFPTLRILPDLARYLRAERPRAVFAPMPDFIFSTTLAKRMSRSDTRIVASFRSHLTGGLSAKNKARGRTFLPALRRALGQVAAVHAVSHAVADDLAETCDLDRQAIEVFHSPTLSGDVEALAAAPVEHSWLAPEREVPVVVAVGRISPQKDYETLFRALALARRERPLRLLVVGDDSPLANADGRSKKITRAVNLLKELELEDAIDFVGYQENPLAWIARADVFALSSRFEGLPNVVIEALACGRSVVATDAPGGTAEILEGGRYGHLAPVGDAEAMGRALLEAVAAPADPQAQKARAADFGWEASLAAYEQLLTGQAEDADRAVASEDVSHKVTASS</sequence>
<keyword evidence="2 4" id="KW-0808">Transferase</keyword>
<dbReference type="EC" id="2.4.-.-" evidence="4"/>
<reference evidence="5" key="1">
    <citation type="journal article" date="2019" name="Int. J. Syst. Evol. Microbiol.">
        <title>The Global Catalogue of Microorganisms (GCM) 10K type strain sequencing project: providing services to taxonomists for standard genome sequencing and annotation.</title>
        <authorList>
            <consortium name="The Broad Institute Genomics Platform"/>
            <consortium name="The Broad Institute Genome Sequencing Center for Infectious Disease"/>
            <person name="Wu L."/>
            <person name="Ma J."/>
        </authorList>
    </citation>
    <scope>NUCLEOTIDE SEQUENCE [LARGE SCALE GENOMIC DNA]</scope>
    <source>
        <strain evidence="5">CECT 8472</strain>
    </source>
</reference>
<protein>
    <submittedName>
        <fullName evidence="4">Glycosyltransferase</fullName>
        <ecNumber evidence="4">2.4.-.-</ecNumber>
    </submittedName>
</protein>
<organism evidence="4 5">
    <name type="scientific">Fodinicurvata halophila</name>
    <dbReference type="NCBI Taxonomy" id="1419723"/>
    <lineage>
        <taxon>Bacteria</taxon>
        <taxon>Pseudomonadati</taxon>
        <taxon>Pseudomonadota</taxon>
        <taxon>Alphaproteobacteria</taxon>
        <taxon>Rhodospirillales</taxon>
        <taxon>Rhodovibrionaceae</taxon>
        <taxon>Fodinicurvata</taxon>
    </lineage>
</organism>
<keyword evidence="5" id="KW-1185">Reference proteome</keyword>
<evidence type="ECO:0000256" key="2">
    <source>
        <dbReference type="ARBA" id="ARBA00022679"/>
    </source>
</evidence>
<evidence type="ECO:0000313" key="5">
    <source>
        <dbReference type="Proteomes" id="UP001595799"/>
    </source>
</evidence>
<dbReference type="Pfam" id="PF13439">
    <property type="entry name" value="Glyco_transf_4"/>
    <property type="match status" value="1"/>
</dbReference>
<dbReference type="RefSeq" id="WP_382422162.1">
    <property type="nucleotide sequence ID" value="NZ_JBHSCW010000004.1"/>
</dbReference>
<accession>A0ABV8UKL1</accession>
<dbReference type="EMBL" id="JBHSCW010000004">
    <property type="protein sequence ID" value="MFC4351816.1"/>
    <property type="molecule type" value="Genomic_DNA"/>
</dbReference>
<dbReference type="GO" id="GO:0016757">
    <property type="term" value="F:glycosyltransferase activity"/>
    <property type="evidence" value="ECO:0007669"/>
    <property type="project" value="UniProtKB-KW"/>
</dbReference>
<dbReference type="Proteomes" id="UP001595799">
    <property type="component" value="Unassembled WGS sequence"/>
</dbReference>
<comment type="caution">
    <text evidence="4">The sequence shown here is derived from an EMBL/GenBank/DDBJ whole genome shotgun (WGS) entry which is preliminary data.</text>
</comment>
<evidence type="ECO:0000259" key="3">
    <source>
        <dbReference type="Pfam" id="PF13439"/>
    </source>
</evidence>
<dbReference type="PANTHER" id="PTHR12526">
    <property type="entry name" value="GLYCOSYLTRANSFERASE"/>
    <property type="match status" value="1"/>
</dbReference>
<dbReference type="CDD" id="cd03811">
    <property type="entry name" value="GT4_GT28_WabH-like"/>
    <property type="match status" value="1"/>
</dbReference>
<evidence type="ECO:0000256" key="1">
    <source>
        <dbReference type="ARBA" id="ARBA00022676"/>
    </source>
</evidence>